<protein>
    <submittedName>
        <fullName evidence="3">Uncharacterized protein</fullName>
    </submittedName>
</protein>
<organism evidence="3 4">
    <name type="scientific">Occallatibacter riparius</name>
    <dbReference type="NCBI Taxonomy" id="1002689"/>
    <lineage>
        <taxon>Bacteria</taxon>
        <taxon>Pseudomonadati</taxon>
        <taxon>Acidobacteriota</taxon>
        <taxon>Terriglobia</taxon>
        <taxon>Terriglobales</taxon>
        <taxon>Acidobacteriaceae</taxon>
        <taxon>Occallatibacter</taxon>
    </lineage>
</organism>
<feature type="transmembrane region" description="Helical" evidence="2">
    <location>
        <begin position="170"/>
        <end position="191"/>
    </location>
</feature>
<evidence type="ECO:0000313" key="4">
    <source>
        <dbReference type="Proteomes" id="UP001059380"/>
    </source>
</evidence>
<feature type="transmembrane region" description="Helical" evidence="2">
    <location>
        <begin position="141"/>
        <end position="158"/>
    </location>
</feature>
<keyword evidence="2" id="KW-1133">Transmembrane helix</keyword>
<feature type="transmembrane region" description="Helical" evidence="2">
    <location>
        <begin position="203"/>
        <end position="229"/>
    </location>
</feature>
<dbReference type="RefSeq" id="WP_260794891.1">
    <property type="nucleotide sequence ID" value="NZ_CP093313.1"/>
</dbReference>
<feature type="compositionally biased region" description="Basic and acidic residues" evidence="1">
    <location>
        <begin position="280"/>
        <end position="295"/>
    </location>
</feature>
<evidence type="ECO:0000256" key="2">
    <source>
        <dbReference type="SAM" id="Phobius"/>
    </source>
</evidence>
<dbReference type="Gene3D" id="1.10.287.70">
    <property type="match status" value="1"/>
</dbReference>
<keyword evidence="2" id="KW-0472">Membrane</keyword>
<gene>
    <name evidence="3" type="ORF">MOP44_05395</name>
</gene>
<accession>A0A9J7BWW7</accession>
<dbReference type="EMBL" id="CP093313">
    <property type="protein sequence ID" value="UWZ85374.1"/>
    <property type="molecule type" value="Genomic_DNA"/>
</dbReference>
<keyword evidence="4" id="KW-1185">Reference proteome</keyword>
<reference evidence="3" key="1">
    <citation type="submission" date="2021-04" db="EMBL/GenBank/DDBJ databases">
        <title>Phylogenetic analysis of Acidobacteriaceae.</title>
        <authorList>
            <person name="Qiu L."/>
            <person name="Zhang Q."/>
        </authorList>
    </citation>
    <scope>NUCLEOTIDE SEQUENCE</scope>
    <source>
        <strain evidence="3">DSM 25168</strain>
    </source>
</reference>
<feature type="transmembrane region" description="Helical" evidence="2">
    <location>
        <begin position="30"/>
        <end position="59"/>
    </location>
</feature>
<name>A0A9J7BWW7_9BACT</name>
<dbReference type="Proteomes" id="UP001059380">
    <property type="component" value="Chromosome"/>
</dbReference>
<evidence type="ECO:0000256" key="1">
    <source>
        <dbReference type="SAM" id="MobiDB-lite"/>
    </source>
</evidence>
<proteinExistence type="predicted"/>
<dbReference type="KEGG" id="orp:MOP44_05395"/>
<dbReference type="AlphaFoldDB" id="A0A9J7BWW7"/>
<feature type="region of interest" description="Disordered" evidence="1">
    <location>
        <begin position="275"/>
        <end position="295"/>
    </location>
</feature>
<evidence type="ECO:0000313" key="3">
    <source>
        <dbReference type="EMBL" id="UWZ85374.1"/>
    </source>
</evidence>
<feature type="transmembrane region" description="Helical" evidence="2">
    <location>
        <begin position="235"/>
        <end position="253"/>
    </location>
</feature>
<keyword evidence="2" id="KW-0812">Transmembrane</keyword>
<sequence length="295" mass="32145">MSADPHSHATGHGEPPSGIVRLPASTPWPFLMSLGVVLMCAALVTSMWLIWLGLFLFVISAVGWFRAVLPHEAHDDVPVADEFFSFIPEYEKVARIEINETHRAQLPLETFPISSGIKGGILGGIAMVIPAEIYGIIRYHSVWYVVNLLGGAGVGVWSNPSVEEMQRFNLQAFITANIIQGATTLLVGILYGAMLPIWPKRPILLGGIIAPVAWTGLLHSILGIVNPFLAERIDWWSFAASQVIFGLVAGYVVSRSGRLKRLSQVPLPVRLGIEAPGIHPGHEGGHEHEGDEHRK</sequence>